<feature type="domain" description="HTH marR-type" evidence="1">
    <location>
        <begin position="1"/>
        <end position="139"/>
    </location>
</feature>
<dbReference type="STRING" id="490829.SAMN05421850_10845"/>
<dbReference type="PANTHER" id="PTHR33164:SF95">
    <property type="entry name" value="TRANSCRIPTIONAL REGULATOR"/>
    <property type="match status" value="1"/>
</dbReference>
<dbReference type="InterPro" id="IPR036390">
    <property type="entry name" value="WH_DNA-bd_sf"/>
</dbReference>
<proteinExistence type="predicted"/>
<dbReference type="GO" id="GO:0003677">
    <property type="term" value="F:DNA binding"/>
    <property type="evidence" value="ECO:0007669"/>
    <property type="project" value="UniProtKB-KW"/>
</dbReference>
<dbReference type="InterPro" id="IPR039422">
    <property type="entry name" value="MarR/SlyA-like"/>
</dbReference>
<evidence type="ECO:0000313" key="2">
    <source>
        <dbReference type="EMBL" id="SDJ06790.1"/>
    </source>
</evidence>
<dbReference type="InterPro" id="IPR000835">
    <property type="entry name" value="HTH_MarR-typ"/>
</dbReference>
<name>A0A1G8QRK3_9RHOB</name>
<dbReference type="PROSITE" id="PS50995">
    <property type="entry name" value="HTH_MARR_2"/>
    <property type="match status" value="1"/>
</dbReference>
<dbReference type="Proteomes" id="UP000199340">
    <property type="component" value="Unassembled WGS sequence"/>
</dbReference>
<dbReference type="Gene3D" id="1.10.10.10">
    <property type="entry name" value="Winged helix-like DNA-binding domain superfamily/Winged helix DNA-binding domain"/>
    <property type="match status" value="1"/>
</dbReference>
<sequence>MSEIYQMAGHLIRRLQQISVSIFTEHMRDAGYDLTPVQFAALSAIEANPEVDQVTLAGLIAYDPVTLSGVIDRLQKKGLVSRAVSPRDRRARVIALTPRGEKLLAACKPVVWALQDDILSGLDDAERSTFLSLLDKAASAGNAQSRAPLRPRDAG</sequence>
<dbReference type="AlphaFoldDB" id="A0A1G8QRK3"/>
<evidence type="ECO:0000313" key="3">
    <source>
        <dbReference type="Proteomes" id="UP000199340"/>
    </source>
</evidence>
<reference evidence="2 3" key="1">
    <citation type="submission" date="2016-10" db="EMBL/GenBank/DDBJ databases">
        <authorList>
            <person name="de Groot N.N."/>
        </authorList>
    </citation>
    <scope>NUCLEOTIDE SEQUENCE [LARGE SCALE GENOMIC DNA]</scope>
    <source>
        <strain evidence="2 3">DSM 28010</strain>
    </source>
</reference>
<accession>A0A1G8QRK3</accession>
<dbReference type="RefSeq" id="WP_217629239.1">
    <property type="nucleotide sequence ID" value="NZ_FNEB01000008.1"/>
</dbReference>
<gene>
    <name evidence="2" type="ORF">SAMN05421850_10845</name>
</gene>
<protein>
    <submittedName>
        <fullName evidence="2">DNA-binding transcriptional regulator, MarR family</fullName>
    </submittedName>
</protein>
<dbReference type="GO" id="GO:0003700">
    <property type="term" value="F:DNA-binding transcription factor activity"/>
    <property type="evidence" value="ECO:0007669"/>
    <property type="project" value="InterPro"/>
</dbReference>
<dbReference type="PRINTS" id="PR00598">
    <property type="entry name" value="HTHMARR"/>
</dbReference>
<evidence type="ECO:0000259" key="1">
    <source>
        <dbReference type="PROSITE" id="PS50995"/>
    </source>
</evidence>
<keyword evidence="3" id="KW-1185">Reference proteome</keyword>
<organism evidence="2 3">
    <name type="scientific">Lutimaribacter saemankumensis</name>
    <dbReference type="NCBI Taxonomy" id="490829"/>
    <lineage>
        <taxon>Bacteria</taxon>
        <taxon>Pseudomonadati</taxon>
        <taxon>Pseudomonadota</taxon>
        <taxon>Alphaproteobacteria</taxon>
        <taxon>Rhodobacterales</taxon>
        <taxon>Roseobacteraceae</taxon>
        <taxon>Lutimaribacter</taxon>
    </lineage>
</organism>
<dbReference type="EMBL" id="FNEB01000008">
    <property type="protein sequence ID" value="SDJ06790.1"/>
    <property type="molecule type" value="Genomic_DNA"/>
</dbReference>
<dbReference type="GO" id="GO:0006950">
    <property type="term" value="P:response to stress"/>
    <property type="evidence" value="ECO:0007669"/>
    <property type="project" value="TreeGrafter"/>
</dbReference>
<dbReference type="Pfam" id="PF12802">
    <property type="entry name" value="MarR_2"/>
    <property type="match status" value="1"/>
</dbReference>
<dbReference type="SMART" id="SM00347">
    <property type="entry name" value="HTH_MARR"/>
    <property type="match status" value="1"/>
</dbReference>
<dbReference type="SUPFAM" id="SSF46785">
    <property type="entry name" value="Winged helix' DNA-binding domain"/>
    <property type="match status" value="1"/>
</dbReference>
<keyword evidence="2" id="KW-0238">DNA-binding</keyword>
<dbReference type="PANTHER" id="PTHR33164">
    <property type="entry name" value="TRANSCRIPTIONAL REGULATOR, MARR FAMILY"/>
    <property type="match status" value="1"/>
</dbReference>
<dbReference type="InterPro" id="IPR036388">
    <property type="entry name" value="WH-like_DNA-bd_sf"/>
</dbReference>